<evidence type="ECO:0000313" key="2">
    <source>
        <dbReference type="Proteomes" id="UP000578091"/>
    </source>
</evidence>
<keyword evidence="2" id="KW-1185">Reference proteome</keyword>
<dbReference type="AlphaFoldDB" id="A0A853JJF3"/>
<comment type="caution">
    <text evidence="1">The sequence shown here is derived from an EMBL/GenBank/DDBJ whole genome shotgun (WGS) entry which is preliminary data.</text>
</comment>
<dbReference type="Proteomes" id="UP000578091">
    <property type="component" value="Unassembled WGS sequence"/>
</dbReference>
<reference evidence="1 2" key="1">
    <citation type="submission" date="2020-07" db="EMBL/GenBank/DDBJ databases">
        <title>Luteimonas sp. SJ-92.</title>
        <authorList>
            <person name="Huang X.-X."/>
            <person name="Xu L."/>
            <person name="Sun J.-Q."/>
        </authorList>
    </citation>
    <scope>NUCLEOTIDE SEQUENCE [LARGE SCALE GENOMIC DNA]</scope>
    <source>
        <strain evidence="1 2">SJ-92</strain>
    </source>
</reference>
<protein>
    <submittedName>
        <fullName evidence="1">Uncharacterized protein</fullName>
    </submittedName>
</protein>
<sequence length="51" mass="5239">MSHPFTVSGDRRGRGRCIAGGHAVDGIVAERTFRSGARCAPAPARAPMAGC</sequence>
<accession>A0A853JJF3</accession>
<gene>
    <name evidence="1" type="ORF">H0E84_19225</name>
</gene>
<evidence type="ECO:0000313" key="1">
    <source>
        <dbReference type="EMBL" id="NZA28510.1"/>
    </source>
</evidence>
<organism evidence="1 2">
    <name type="scientific">Luteimonas salinisoli</name>
    <dbReference type="NCBI Taxonomy" id="2752307"/>
    <lineage>
        <taxon>Bacteria</taxon>
        <taxon>Pseudomonadati</taxon>
        <taxon>Pseudomonadota</taxon>
        <taxon>Gammaproteobacteria</taxon>
        <taxon>Lysobacterales</taxon>
        <taxon>Lysobacteraceae</taxon>
        <taxon>Luteimonas</taxon>
    </lineage>
</organism>
<proteinExistence type="predicted"/>
<name>A0A853JJF3_9GAMM</name>
<dbReference type="RefSeq" id="WP_180680269.1">
    <property type="nucleotide sequence ID" value="NZ_JACCKA010000093.1"/>
</dbReference>
<dbReference type="EMBL" id="JACCKA010000093">
    <property type="protein sequence ID" value="NZA28510.1"/>
    <property type="molecule type" value="Genomic_DNA"/>
</dbReference>